<keyword evidence="3 6" id="KW-0812">Transmembrane</keyword>
<dbReference type="OrthoDB" id="4943658at2"/>
<feature type="transmembrane region" description="Helical" evidence="6">
    <location>
        <begin position="77"/>
        <end position="101"/>
    </location>
</feature>
<keyword evidence="4 6" id="KW-1133">Transmembrane helix</keyword>
<comment type="similarity">
    <text evidence="2">Belongs to the GtrA family.</text>
</comment>
<dbReference type="InterPro" id="IPR051401">
    <property type="entry name" value="GtrA_CellWall_Glycosyl"/>
</dbReference>
<evidence type="ECO:0000256" key="1">
    <source>
        <dbReference type="ARBA" id="ARBA00004141"/>
    </source>
</evidence>
<protein>
    <submittedName>
        <fullName evidence="8">GtrA family protein</fullName>
    </submittedName>
</protein>
<evidence type="ECO:0000256" key="3">
    <source>
        <dbReference type="ARBA" id="ARBA00022692"/>
    </source>
</evidence>
<dbReference type="PANTHER" id="PTHR38459">
    <property type="entry name" value="PROPHAGE BACTOPRENOL-LINKED GLUCOSE TRANSLOCASE HOMOLOG"/>
    <property type="match status" value="1"/>
</dbReference>
<dbReference type="Proteomes" id="UP000307380">
    <property type="component" value="Unassembled WGS sequence"/>
</dbReference>
<evidence type="ECO:0000313" key="9">
    <source>
        <dbReference type="Proteomes" id="UP000307380"/>
    </source>
</evidence>
<evidence type="ECO:0000256" key="6">
    <source>
        <dbReference type="SAM" id="Phobius"/>
    </source>
</evidence>
<reference evidence="8 9" key="1">
    <citation type="submission" date="2019-04" db="EMBL/GenBank/DDBJ databases">
        <authorList>
            <person name="Jiang L."/>
        </authorList>
    </citation>
    <scope>NUCLEOTIDE SEQUENCE [LARGE SCALE GENOMIC DNA]</scope>
    <source>
        <strain evidence="8 9">YIM 131861</strain>
    </source>
</reference>
<feature type="transmembrane region" description="Helical" evidence="6">
    <location>
        <begin position="16"/>
        <end position="39"/>
    </location>
</feature>
<evidence type="ECO:0000256" key="2">
    <source>
        <dbReference type="ARBA" id="ARBA00009399"/>
    </source>
</evidence>
<dbReference type="EMBL" id="SSSN01000001">
    <property type="protein sequence ID" value="THG36419.1"/>
    <property type="molecule type" value="Genomic_DNA"/>
</dbReference>
<evidence type="ECO:0000259" key="7">
    <source>
        <dbReference type="Pfam" id="PF04138"/>
    </source>
</evidence>
<accession>A0A4S4FZ77</accession>
<dbReference type="GO" id="GO:0000271">
    <property type="term" value="P:polysaccharide biosynthetic process"/>
    <property type="evidence" value="ECO:0007669"/>
    <property type="project" value="InterPro"/>
</dbReference>
<keyword evidence="9" id="KW-1185">Reference proteome</keyword>
<dbReference type="PANTHER" id="PTHR38459:SF1">
    <property type="entry name" value="PROPHAGE BACTOPRENOL-LINKED GLUCOSE TRANSLOCASE HOMOLOG"/>
    <property type="match status" value="1"/>
</dbReference>
<feature type="transmembrane region" description="Helical" evidence="6">
    <location>
        <begin position="107"/>
        <end position="126"/>
    </location>
</feature>
<evidence type="ECO:0000256" key="4">
    <source>
        <dbReference type="ARBA" id="ARBA00022989"/>
    </source>
</evidence>
<gene>
    <name evidence="8" type="ORF">E6C70_00370</name>
</gene>
<feature type="transmembrane region" description="Helical" evidence="6">
    <location>
        <begin position="45"/>
        <end position="65"/>
    </location>
</feature>
<evidence type="ECO:0000313" key="8">
    <source>
        <dbReference type="EMBL" id="THG36419.1"/>
    </source>
</evidence>
<proteinExistence type="inferred from homology"/>
<feature type="domain" description="GtrA/DPMS transmembrane" evidence="7">
    <location>
        <begin position="15"/>
        <end position="133"/>
    </location>
</feature>
<organism evidence="8 9">
    <name type="scientific">Orlajensenia flava</name>
    <dbReference type="NCBI Taxonomy" id="2565934"/>
    <lineage>
        <taxon>Bacteria</taxon>
        <taxon>Bacillati</taxon>
        <taxon>Actinomycetota</taxon>
        <taxon>Actinomycetes</taxon>
        <taxon>Micrococcales</taxon>
        <taxon>Microbacteriaceae</taxon>
        <taxon>Orlajensenia</taxon>
    </lineage>
</organism>
<dbReference type="InterPro" id="IPR007267">
    <property type="entry name" value="GtrA_DPMS_TM"/>
</dbReference>
<dbReference type="AlphaFoldDB" id="A0A4S4FZ77"/>
<sequence length="149" mass="16516">MVRWGARMLADQRVRFLIVGAVNTVVAYVLFAVFTRWVFGTSPGGYLLSLALSYAIAIVLAFVLYRRFVFRVSGNVVIDFVRFVGVYALTITINFVALPLLVEALRVPVLIAQALIVIVATLISFFGHRSFSFRRPTPPAAQQPPAPRS</sequence>
<comment type="subcellular location">
    <subcellularLocation>
        <location evidence="1">Membrane</location>
        <topology evidence="1">Multi-pass membrane protein</topology>
    </subcellularLocation>
</comment>
<dbReference type="GO" id="GO:0005886">
    <property type="term" value="C:plasma membrane"/>
    <property type="evidence" value="ECO:0007669"/>
    <property type="project" value="TreeGrafter"/>
</dbReference>
<comment type="caution">
    <text evidence="8">The sequence shown here is derived from an EMBL/GenBank/DDBJ whole genome shotgun (WGS) entry which is preliminary data.</text>
</comment>
<name>A0A4S4FZ77_9MICO</name>
<dbReference type="Pfam" id="PF04138">
    <property type="entry name" value="GtrA_DPMS_TM"/>
    <property type="match status" value="1"/>
</dbReference>
<evidence type="ECO:0000256" key="5">
    <source>
        <dbReference type="ARBA" id="ARBA00023136"/>
    </source>
</evidence>
<keyword evidence="5 6" id="KW-0472">Membrane</keyword>